<organism evidence="1 2">
    <name type="scientific">Tachysurus vachellii</name>
    <name type="common">Darkbarbel catfish</name>
    <name type="synonym">Pelteobagrus vachellii</name>
    <dbReference type="NCBI Taxonomy" id="175792"/>
    <lineage>
        <taxon>Eukaryota</taxon>
        <taxon>Metazoa</taxon>
        <taxon>Chordata</taxon>
        <taxon>Craniata</taxon>
        <taxon>Vertebrata</taxon>
        <taxon>Euteleostomi</taxon>
        <taxon>Actinopterygii</taxon>
        <taxon>Neopterygii</taxon>
        <taxon>Teleostei</taxon>
        <taxon>Ostariophysi</taxon>
        <taxon>Siluriformes</taxon>
        <taxon>Bagridae</taxon>
        <taxon>Tachysurus</taxon>
    </lineage>
</organism>
<dbReference type="EMBL" id="JAVHJS010000026">
    <property type="protein sequence ID" value="KAK2814858.1"/>
    <property type="molecule type" value="Genomic_DNA"/>
</dbReference>
<gene>
    <name evidence="1" type="ORF">Q7C36_023124</name>
</gene>
<proteinExistence type="predicted"/>
<dbReference type="AlphaFoldDB" id="A0AA88LF62"/>
<evidence type="ECO:0000313" key="2">
    <source>
        <dbReference type="Proteomes" id="UP001187315"/>
    </source>
</evidence>
<keyword evidence="2" id="KW-1185">Reference proteome</keyword>
<protein>
    <submittedName>
        <fullName evidence="1">Uncharacterized protein</fullName>
    </submittedName>
</protein>
<evidence type="ECO:0000313" key="1">
    <source>
        <dbReference type="EMBL" id="KAK2814858.1"/>
    </source>
</evidence>
<accession>A0AA88LF62</accession>
<comment type="caution">
    <text evidence="1">The sequence shown here is derived from an EMBL/GenBank/DDBJ whole genome shotgun (WGS) entry which is preliminary data.</text>
</comment>
<sequence length="74" mass="7966">MSGVSRPCCDACLYNGARATGTACPRAPHPDLHGRFISASPESARRTSDFNGSIIFLLLRIYSPKDLTGSLRVI</sequence>
<name>A0AA88LF62_TACVA</name>
<dbReference type="Proteomes" id="UP001187315">
    <property type="component" value="Unassembled WGS sequence"/>
</dbReference>
<reference evidence="1" key="1">
    <citation type="submission" date="2023-08" db="EMBL/GenBank/DDBJ databases">
        <title>Pelteobagrus vachellii genome.</title>
        <authorList>
            <person name="Liu H."/>
        </authorList>
    </citation>
    <scope>NUCLEOTIDE SEQUENCE</scope>
    <source>
        <strain evidence="1">PRFRI_2022a</strain>
        <tissue evidence="1">Muscle</tissue>
    </source>
</reference>